<dbReference type="PANTHER" id="PTHR31170">
    <property type="entry name" value="BNAC04G53230D PROTEIN"/>
    <property type="match status" value="1"/>
</dbReference>
<dbReference type="Proteomes" id="UP000187203">
    <property type="component" value="Unassembled WGS sequence"/>
</dbReference>
<dbReference type="AlphaFoldDB" id="A0A1R3KYN1"/>
<reference evidence="3" key="1">
    <citation type="submission" date="2013-09" db="EMBL/GenBank/DDBJ databases">
        <title>Corchorus olitorius genome sequencing.</title>
        <authorList>
            <person name="Alam M."/>
            <person name="Haque M.S."/>
            <person name="Islam M.S."/>
            <person name="Emdad E.M."/>
            <person name="Islam M.M."/>
            <person name="Ahmed B."/>
            <person name="Halim A."/>
            <person name="Hossen Q.M.M."/>
            <person name="Hossain M.Z."/>
            <person name="Ahmed R."/>
            <person name="Khan M.M."/>
            <person name="Islam R."/>
            <person name="Rashid M.M."/>
            <person name="Khan S.A."/>
            <person name="Rahman M.S."/>
            <person name="Alam M."/>
            <person name="Yahiya A.S."/>
            <person name="Khan M.S."/>
            <person name="Azam M.S."/>
            <person name="Haque T."/>
            <person name="Lashkar M.Z.H."/>
            <person name="Akhand A.I."/>
            <person name="Morshed G."/>
            <person name="Roy S."/>
            <person name="Uddin K.S."/>
            <person name="Rabeya T."/>
            <person name="Hossain A.S."/>
            <person name="Chowdhury A."/>
            <person name="Snigdha A.R."/>
            <person name="Mortoza M.S."/>
            <person name="Matin S.A."/>
            <person name="Hoque S.M.E."/>
            <person name="Islam M.K."/>
            <person name="Roy D.K."/>
            <person name="Haider R."/>
            <person name="Moosa M.M."/>
            <person name="Elias S.M."/>
            <person name="Hasan A.M."/>
            <person name="Jahan S."/>
            <person name="Shafiuddin M."/>
            <person name="Mahmood N."/>
            <person name="Shommy N.S."/>
        </authorList>
    </citation>
    <scope>NUCLEOTIDE SEQUENCE [LARGE SCALE GENOMIC DNA]</scope>
    <source>
        <strain evidence="3">cv. O-4</strain>
    </source>
</reference>
<protein>
    <submittedName>
        <fullName evidence="2">Uncharacterized protein</fullName>
    </submittedName>
</protein>
<evidence type="ECO:0000313" key="3">
    <source>
        <dbReference type="Proteomes" id="UP000187203"/>
    </source>
</evidence>
<feature type="region of interest" description="Disordered" evidence="1">
    <location>
        <begin position="1"/>
        <end position="23"/>
    </location>
</feature>
<dbReference type="InterPro" id="IPR004158">
    <property type="entry name" value="DUF247_pln"/>
</dbReference>
<dbReference type="Pfam" id="PF03140">
    <property type="entry name" value="DUF247"/>
    <property type="match status" value="1"/>
</dbReference>
<gene>
    <name evidence="2" type="ORF">COLO4_03421</name>
</gene>
<comment type="caution">
    <text evidence="2">The sequence shown here is derived from an EMBL/GenBank/DDBJ whole genome shotgun (WGS) entry which is preliminary data.</text>
</comment>
<feature type="non-terminal residue" evidence="2">
    <location>
        <position position="1"/>
    </location>
</feature>
<proteinExistence type="predicted"/>
<dbReference type="OrthoDB" id="672127at2759"/>
<organism evidence="2 3">
    <name type="scientific">Corchorus olitorius</name>
    <dbReference type="NCBI Taxonomy" id="93759"/>
    <lineage>
        <taxon>Eukaryota</taxon>
        <taxon>Viridiplantae</taxon>
        <taxon>Streptophyta</taxon>
        <taxon>Embryophyta</taxon>
        <taxon>Tracheophyta</taxon>
        <taxon>Spermatophyta</taxon>
        <taxon>Magnoliopsida</taxon>
        <taxon>eudicotyledons</taxon>
        <taxon>Gunneridae</taxon>
        <taxon>Pentapetalae</taxon>
        <taxon>rosids</taxon>
        <taxon>malvids</taxon>
        <taxon>Malvales</taxon>
        <taxon>Malvaceae</taxon>
        <taxon>Grewioideae</taxon>
        <taxon>Apeibeae</taxon>
        <taxon>Corchorus</taxon>
    </lineage>
</organism>
<keyword evidence="3" id="KW-1185">Reference proteome</keyword>
<dbReference type="EMBL" id="AWUE01009747">
    <property type="protein sequence ID" value="OMP12180.1"/>
    <property type="molecule type" value="Genomic_DNA"/>
</dbReference>
<feature type="compositionally biased region" description="Polar residues" evidence="1">
    <location>
        <begin position="10"/>
        <end position="23"/>
    </location>
</feature>
<accession>A0A1R3KYN1</accession>
<dbReference type="PANTHER" id="PTHR31170:SF25">
    <property type="entry name" value="BNAA09G04570D PROTEIN"/>
    <property type="match status" value="1"/>
</dbReference>
<name>A0A1R3KYN1_9ROSI</name>
<evidence type="ECO:0000313" key="2">
    <source>
        <dbReference type="EMBL" id="OMP12180.1"/>
    </source>
</evidence>
<dbReference type="STRING" id="93759.A0A1R3KYN1"/>
<sequence length="383" mass="44078">VAANHKTDSPRTTNEASEGSSYLSKVPHQLRQVNKNAYEPQLISIGPYHRGKPHLEEMEIYKRRFVSSILATKGKEVDECVRYNIERARKCYSPEYKLVHEAFFDMVRVDGCFIVILLCGKATVVDPIFKLRWVQNALYYDLLLLENQLPFYILEDLYNVIKEVSGEGSGDFASIAFWVLSHLMPGPKKWIKNYPIVKDNTKIKHLLSLVHDNWCPSSQGIRSHQVYKTEKGKEMMGELELETEDKWKFICCAVEKNVEGDEEKGLTKISTAAQSQNYLNWRFICCAREKRKKSKGVVEWQSLRCATELQEAGVGFTNCTQGSNNIVESLFDISFTNATMTIPTLVVQDHTERLFRNLIAYEMYEEGMSYVTDYVTLMDNLID</sequence>
<evidence type="ECO:0000256" key="1">
    <source>
        <dbReference type="SAM" id="MobiDB-lite"/>
    </source>
</evidence>